<proteinExistence type="predicted"/>
<comment type="caution">
    <text evidence="2">The sequence shown here is derived from an EMBL/GenBank/DDBJ whole genome shotgun (WGS) entry which is preliminary data.</text>
</comment>
<dbReference type="AlphaFoldDB" id="A0A166Z6J8"/>
<dbReference type="SMART" id="SM00028">
    <property type="entry name" value="TPR"/>
    <property type="match status" value="1"/>
</dbReference>
<keyword evidence="1" id="KW-0802">TPR repeat</keyword>
<gene>
    <name evidence="2" type="ORF">N482_18010</name>
</gene>
<feature type="repeat" description="TPR" evidence="1">
    <location>
        <begin position="167"/>
        <end position="200"/>
    </location>
</feature>
<dbReference type="InterPro" id="IPR019734">
    <property type="entry name" value="TPR_rpt"/>
</dbReference>
<dbReference type="InterPro" id="IPR010270">
    <property type="entry name" value="Phage_P2_GpM"/>
</dbReference>
<evidence type="ECO:0000313" key="2">
    <source>
        <dbReference type="EMBL" id="KZN43989.1"/>
    </source>
</evidence>
<sequence length="229" mass="25663">MTSPAHKHFNKVLAAKRGDNELDNTRAQNQYELMLMQLAEHRRTLKRVQSLERKLETKAKFLPEYEAYIAGVLTGNTGVQDEVFVTILLWHIDIGSIEQALPLAQYALTHDLVMPDRFERALACAIAEEAAETAARLFESEKAISSKTLGQLVAMTAEHDMYDQARAKLFRQLGHALEAENQVEKAVEAYKQALTLNAKVGVKKFIDKLERELKKTTNNAADQTEPAAG</sequence>
<dbReference type="SUPFAM" id="SSF48452">
    <property type="entry name" value="TPR-like"/>
    <property type="match status" value="1"/>
</dbReference>
<dbReference type="InterPro" id="IPR011990">
    <property type="entry name" value="TPR-like_helical_dom_sf"/>
</dbReference>
<dbReference type="GO" id="GO:0003677">
    <property type="term" value="F:DNA binding"/>
    <property type="evidence" value="ECO:0007669"/>
    <property type="project" value="InterPro"/>
</dbReference>
<evidence type="ECO:0000313" key="3">
    <source>
        <dbReference type="Proteomes" id="UP000076587"/>
    </source>
</evidence>
<dbReference type="PROSITE" id="PS50005">
    <property type="entry name" value="TPR"/>
    <property type="match status" value="1"/>
</dbReference>
<protein>
    <submittedName>
        <fullName evidence="2">Uncharacterized protein</fullName>
    </submittedName>
</protein>
<accession>A0A166Z6J8</accession>
<dbReference type="PATRIC" id="fig|1365253.3.peg.4356"/>
<dbReference type="Pfam" id="PF05944">
    <property type="entry name" value="Phage_term_smal"/>
    <property type="match status" value="1"/>
</dbReference>
<dbReference type="Gene3D" id="1.25.40.10">
    <property type="entry name" value="Tetratricopeptide repeat domain"/>
    <property type="match status" value="1"/>
</dbReference>
<organism evidence="2 3">
    <name type="scientific">Pseudoalteromonas luteoviolacea NCIMB 1942</name>
    <dbReference type="NCBI Taxonomy" id="1365253"/>
    <lineage>
        <taxon>Bacteria</taxon>
        <taxon>Pseudomonadati</taxon>
        <taxon>Pseudomonadota</taxon>
        <taxon>Gammaproteobacteria</taxon>
        <taxon>Alteromonadales</taxon>
        <taxon>Pseudoalteromonadaceae</taxon>
        <taxon>Pseudoalteromonas</taxon>
    </lineage>
</organism>
<reference evidence="2 3" key="1">
    <citation type="submission" date="2013-07" db="EMBL/GenBank/DDBJ databases">
        <title>Comparative Genomic and Metabolomic Analysis of Twelve Strains of Pseudoalteromonas luteoviolacea.</title>
        <authorList>
            <person name="Vynne N.G."/>
            <person name="Mansson M."/>
            <person name="Gram L."/>
        </authorList>
    </citation>
    <scope>NUCLEOTIDE SEQUENCE [LARGE SCALE GENOMIC DNA]</scope>
    <source>
        <strain evidence="2 3">NCIMB 1942</strain>
    </source>
</reference>
<dbReference type="RefSeq" id="WP_063378700.1">
    <property type="nucleotide sequence ID" value="NZ_AUXT01000199.1"/>
</dbReference>
<evidence type="ECO:0000256" key="1">
    <source>
        <dbReference type="PROSITE-ProRule" id="PRU00339"/>
    </source>
</evidence>
<dbReference type="OrthoDB" id="8562788at2"/>
<name>A0A166Z6J8_9GAMM</name>
<dbReference type="EMBL" id="AUXT01000199">
    <property type="protein sequence ID" value="KZN43989.1"/>
    <property type="molecule type" value="Genomic_DNA"/>
</dbReference>
<dbReference type="Proteomes" id="UP000076587">
    <property type="component" value="Unassembled WGS sequence"/>
</dbReference>
<dbReference type="GO" id="GO:0004519">
    <property type="term" value="F:endonuclease activity"/>
    <property type="evidence" value="ECO:0007669"/>
    <property type="project" value="InterPro"/>
</dbReference>